<feature type="transmembrane region" description="Helical" evidence="1">
    <location>
        <begin position="237"/>
        <end position="257"/>
    </location>
</feature>
<dbReference type="EMBL" id="AP024525">
    <property type="protein sequence ID" value="BCT74234.1"/>
    <property type="molecule type" value="Genomic_DNA"/>
</dbReference>
<keyword evidence="1" id="KW-0812">Transmembrane</keyword>
<reference evidence="2 3" key="1">
    <citation type="journal article" date="2021" name="J. Biosci. Bioeng.">
        <title>Identification and characterization of a chc gene cluster responsible for the aromatization pathway of cyclohexanecarboxylate degradation in Sinomonas cyclohexanicum ATCC 51369.</title>
        <authorList>
            <person name="Yamamoto T."/>
            <person name="Hasegawa Y."/>
            <person name="Lau P.C.K."/>
            <person name="Iwaki H."/>
        </authorList>
    </citation>
    <scope>NUCLEOTIDE SEQUENCE [LARGE SCALE GENOMIC DNA]</scope>
    <source>
        <strain evidence="2 3">ATCC 51369</strain>
    </source>
</reference>
<accession>A0ABM7PPW4</accession>
<feature type="transmembrane region" description="Helical" evidence="1">
    <location>
        <begin position="293"/>
        <end position="318"/>
    </location>
</feature>
<sequence>MTAFVGTWRLFLLALRVDRFKLAPWILIIAFFPFAVYNSYSTVFATPQEARALEQTLSTNPAFMLLIGPAHHLDDPFGFTTWRVQVFAMFFTALMAILAVTRHARGAEDSGEAEIIDSGAVGPHARLASAVLVAWLASAVLALVIAGTLAASGAQAKESLALGGQIGGMGFAFAGAAAVTSQIGSFARTSNTLAAGALVVSYVLRGLGDTLTGGDWLLWTSPMGWAELVRPAAERNAFPLVLLALAGAATALAGGWLSRRRDFGGGLVEQRPGRTSWRAGIWRLTASLNRPPTLTWAATFAFLGLVFGLVTGTLRDFYEGNAFIRQMLAARAATEADLTLSFVAVLLLMLALIGGAFGIQIAARFASEEEERRAEWVLSTGISRHGYFAPSAVAALVAPAVTMSIGGVVLAFTAAATGAQVGVGDVVRQTLAGIPALWLAAAVGLTLVGVYPPFRWIAWLLTVYWLILTLFGPLLKAPDWLLNTSPYYVVPRVTSATADWAPVWWTLAIAAALVAAGFVGYRVRNIRTP</sequence>
<feature type="transmembrane region" description="Helical" evidence="1">
    <location>
        <begin position="160"/>
        <end position="179"/>
    </location>
</feature>
<feature type="transmembrane region" description="Helical" evidence="1">
    <location>
        <begin position="82"/>
        <end position="100"/>
    </location>
</feature>
<keyword evidence="3" id="KW-1185">Reference proteome</keyword>
<feature type="transmembrane region" description="Helical" evidence="1">
    <location>
        <begin position="387"/>
        <end position="412"/>
    </location>
</feature>
<dbReference type="Proteomes" id="UP001319861">
    <property type="component" value="Chromosome"/>
</dbReference>
<evidence type="ECO:0000256" key="1">
    <source>
        <dbReference type="SAM" id="Phobius"/>
    </source>
</evidence>
<feature type="transmembrane region" description="Helical" evidence="1">
    <location>
        <begin position="22"/>
        <end position="40"/>
    </location>
</feature>
<feature type="transmembrane region" description="Helical" evidence="1">
    <location>
        <begin position="132"/>
        <end position="154"/>
    </location>
</feature>
<feature type="transmembrane region" description="Helical" evidence="1">
    <location>
        <begin position="338"/>
        <end position="366"/>
    </location>
</feature>
<dbReference type="RefSeq" id="WP_229230993.1">
    <property type="nucleotide sequence ID" value="NZ_AP024525.1"/>
</dbReference>
<organism evidence="2 3">
    <name type="scientific">Sinomonas cyclohexanicum</name>
    <name type="common">Corynebacterium cyclohexanicum</name>
    <dbReference type="NCBI Taxonomy" id="322009"/>
    <lineage>
        <taxon>Bacteria</taxon>
        <taxon>Bacillati</taxon>
        <taxon>Actinomycetota</taxon>
        <taxon>Actinomycetes</taxon>
        <taxon>Micrococcales</taxon>
        <taxon>Micrococcaceae</taxon>
        <taxon>Sinomonas</taxon>
    </lineage>
</organism>
<feature type="transmembrane region" description="Helical" evidence="1">
    <location>
        <begin position="456"/>
        <end position="475"/>
    </location>
</feature>
<proteinExistence type="predicted"/>
<keyword evidence="1" id="KW-1133">Transmembrane helix</keyword>
<gene>
    <name evidence="2" type="ORF">SCMU_00760</name>
</gene>
<evidence type="ECO:0000313" key="2">
    <source>
        <dbReference type="EMBL" id="BCT74234.1"/>
    </source>
</evidence>
<protein>
    <submittedName>
        <fullName evidence="2">ABC transporter</fullName>
    </submittedName>
</protein>
<name>A0ABM7PPW4_SINCY</name>
<keyword evidence="1" id="KW-0472">Membrane</keyword>
<feature type="transmembrane region" description="Helical" evidence="1">
    <location>
        <begin position="432"/>
        <end position="451"/>
    </location>
</feature>
<feature type="transmembrane region" description="Helical" evidence="1">
    <location>
        <begin position="503"/>
        <end position="523"/>
    </location>
</feature>
<evidence type="ECO:0000313" key="3">
    <source>
        <dbReference type="Proteomes" id="UP001319861"/>
    </source>
</evidence>